<evidence type="ECO:0000256" key="1">
    <source>
        <dbReference type="ARBA" id="ARBA00003565"/>
    </source>
</evidence>
<gene>
    <name evidence="6" type="ORF">DJ017_06685</name>
</gene>
<dbReference type="EMBL" id="QFYQ01000001">
    <property type="protein sequence ID" value="RAK54230.1"/>
    <property type="molecule type" value="Genomic_DNA"/>
</dbReference>
<accession>A0A328AHK1</accession>
<keyword evidence="4" id="KW-0732">Signal</keyword>
<dbReference type="Gene3D" id="3.40.30.10">
    <property type="entry name" value="Glutaredoxin"/>
    <property type="match status" value="1"/>
</dbReference>
<dbReference type="AlphaFoldDB" id="A0A328AHK1"/>
<proteinExistence type="inferred from homology"/>
<dbReference type="Proteomes" id="UP000249254">
    <property type="component" value="Unassembled WGS sequence"/>
</dbReference>
<feature type="domain" description="Thioredoxin" evidence="5">
    <location>
        <begin position="11"/>
        <end position="198"/>
    </location>
</feature>
<evidence type="ECO:0000256" key="4">
    <source>
        <dbReference type="SAM" id="SignalP"/>
    </source>
</evidence>
<sequence length="216" mass="22448">MGRGILIAAAVLAFGTAPALAGVPANAVNGDMSLGDPKAKVQVTEYASAACPHCAHFDETVFPAFKAKYVDTGKVHYTLKEFLTAPPEVAAAGFLVARCGGPAKYFPILHDVFASQSQWRTGDIGPILIQAGVKNGLAEKQVESCLTDQAALDALNGRVTAAMDKDKIDSTPTLVVNGKKLEAVDLASLEAAIAEAAKAAPQKAGKPPARKKPARR</sequence>
<feature type="signal peptide" evidence="4">
    <location>
        <begin position="1"/>
        <end position="21"/>
    </location>
</feature>
<organism evidence="6 7">
    <name type="scientific">Phenylobacterium soli</name>
    <dbReference type="NCBI Taxonomy" id="2170551"/>
    <lineage>
        <taxon>Bacteria</taxon>
        <taxon>Pseudomonadati</taxon>
        <taxon>Pseudomonadota</taxon>
        <taxon>Alphaproteobacteria</taxon>
        <taxon>Caulobacterales</taxon>
        <taxon>Caulobacteraceae</taxon>
        <taxon>Phenylobacterium</taxon>
    </lineage>
</organism>
<name>A0A328AHK1_9CAUL</name>
<comment type="function">
    <text evidence="1">May be required for disulfide bond formation in some proteins.</text>
</comment>
<feature type="compositionally biased region" description="Low complexity" evidence="3">
    <location>
        <begin position="197"/>
        <end position="207"/>
    </location>
</feature>
<dbReference type="RefSeq" id="WP_111527981.1">
    <property type="nucleotide sequence ID" value="NZ_JBHRSG010000002.1"/>
</dbReference>
<dbReference type="InterPro" id="IPR013766">
    <property type="entry name" value="Thioredoxin_domain"/>
</dbReference>
<dbReference type="InterPro" id="IPR012336">
    <property type="entry name" value="Thioredoxin-like_fold"/>
</dbReference>
<feature type="chain" id="PRO_5016444764" evidence="4">
    <location>
        <begin position="22"/>
        <end position="216"/>
    </location>
</feature>
<keyword evidence="7" id="KW-1185">Reference proteome</keyword>
<protein>
    <submittedName>
        <fullName evidence="6">DsbA family protein</fullName>
    </submittedName>
</protein>
<comment type="caution">
    <text evidence="6">The sequence shown here is derived from an EMBL/GenBank/DDBJ whole genome shotgun (WGS) entry which is preliminary data.</text>
</comment>
<evidence type="ECO:0000313" key="6">
    <source>
        <dbReference type="EMBL" id="RAK54230.1"/>
    </source>
</evidence>
<feature type="region of interest" description="Disordered" evidence="3">
    <location>
        <begin position="197"/>
        <end position="216"/>
    </location>
</feature>
<dbReference type="PANTHER" id="PTHR13887">
    <property type="entry name" value="GLUTATHIONE S-TRANSFERASE KAPPA"/>
    <property type="match status" value="1"/>
</dbReference>
<dbReference type="OrthoDB" id="8478320at2"/>
<reference evidence="7" key="1">
    <citation type="submission" date="2018-05" db="EMBL/GenBank/DDBJ databases">
        <authorList>
            <person name="Li X."/>
        </authorList>
    </citation>
    <scope>NUCLEOTIDE SEQUENCE [LARGE SCALE GENOMIC DNA]</scope>
    <source>
        <strain evidence="7">LX32</strain>
    </source>
</reference>
<evidence type="ECO:0000256" key="2">
    <source>
        <dbReference type="ARBA" id="ARBA00005791"/>
    </source>
</evidence>
<dbReference type="InterPro" id="IPR036249">
    <property type="entry name" value="Thioredoxin-like_sf"/>
</dbReference>
<evidence type="ECO:0000313" key="7">
    <source>
        <dbReference type="Proteomes" id="UP000249254"/>
    </source>
</evidence>
<dbReference type="PROSITE" id="PS51352">
    <property type="entry name" value="THIOREDOXIN_2"/>
    <property type="match status" value="1"/>
</dbReference>
<evidence type="ECO:0000256" key="3">
    <source>
        <dbReference type="SAM" id="MobiDB-lite"/>
    </source>
</evidence>
<dbReference type="Pfam" id="PF13462">
    <property type="entry name" value="Thioredoxin_4"/>
    <property type="match status" value="1"/>
</dbReference>
<dbReference type="PANTHER" id="PTHR13887:SF56">
    <property type="entry name" value="THIOREDOXIN-LIKE REDUCTASE RV2466C"/>
    <property type="match status" value="1"/>
</dbReference>
<evidence type="ECO:0000259" key="5">
    <source>
        <dbReference type="PROSITE" id="PS51352"/>
    </source>
</evidence>
<comment type="similarity">
    <text evidence="2">Belongs to the thioredoxin family. DsbA subfamily.</text>
</comment>
<dbReference type="SUPFAM" id="SSF52833">
    <property type="entry name" value="Thioredoxin-like"/>
    <property type="match status" value="1"/>
</dbReference>